<organism evidence="1 2">
    <name type="scientific">Microbacterium pumilum</name>
    <dbReference type="NCBI Taxonomy" id="344165"/>
    <lineage>
        <taxon>Bacteria</taxon>
        <taxon>Bacillati</taxon>
        <taxon>Actinomycetota</taxon>
        <taxon>Actinomycetes</taxon>
        <taxon>Micrococcales</taxon>
        <taxon>Microbacteriaceae</taxon>
        <taxon>Microbacterium</taxon>
    </lineage>
</organism>
<evidence type="ECO:0000313" key="1">
    <source>
        <dbReference type="EMBL" id="GAA1974087.1"/>
    </source>
</evidence>
<dbReference type="Gene3D" id="3.90.470.20">
    <property type="entry name" value="4'-phosphopantetheinyl transferase domain"/>
    <property type="match status" value="1"/>
</dbReference>
<accession>A0ABP5D4S8</accession>
<keyword evidence="2" id="KW-1185">Reference proteome</keyword>
<proteinExistence type="predicted"/>
<gene>
    <name evidence="1" type="ORF">GCM10009777_03100</name>
</gene>
<dbReference type="InterPro" id="IPR037143">
    <property type="entry name" value="4-PPantetheinyl_Trfase_dom_sf"/>
</dbReference>
<protein>
    <recommendedName>
        <fullName evidence="3">4-phosphopantetheinyl transferase</fullName>
    </recommendedName>
</protein>
<name>A0ABP5D4S8_9MICO</name>
<dbReference type="RefSeq" id="WP_344057863.1">
    <property type="nucleotide sequence ID" value="NZ_BAAAOH010000001.1"/>
</dbReference>
<dbReference type="Proteomes" id="UP001500326">
    <property type="component" value="Unassembled WGS sequence"/>
</dbReference>
<reference evidence="2" key="1">
    <citation type="journal article" date="2019" name="Int. J. Syst. Evol. Microbiol.">
        <title>The Global Catalogue of Microorganisms (GCM) 10K type strain sequencing project: providing services to taxonomists for standard genome sequencing and annotation.</title>
        <authorList>
            <consortium name="The Broad Institute Genomics Platform"/>
            <consortium name="The Broad Institute Genome Sequencing Center for Infectious Disease"/>
            <person name="Wu L."/>
            <person name="Ma J."/>
        </authorList>
    </citation>
    <scope>NUCLEOTIDE SEQUENCE [LARGE SCALE GENOMIC DNA]</scope>
    <source>
        <strain evidence="2">JCM 14902</strain>
    </source>
</reference>
<dbReference type="EMBL" id="BAAAOH010000001">
    <property type="protein sequence ID" value="GAA1974087.1"/>
    <property type="molecule type" value="Genomic_DNA"/>
</dbReference>
<comment type="caution">
    <text evidence="1">The sequence shown here is derived from an EMBL/GenBank/DDBJ whole genome shotgun (WGS) entry which is preliminary data.</text>
</comment>
<evidence type="ECO:0000313" key="2">
    <source>
        <dbReference type="Proteomes" id="UP001500326"/>
    </source>
</evidence>
<dbReference type="SUPFAM" id="SSF56214">
    <property type="entry name" value="4'-phosphopantetheinyl transferase"/>
    <property type="match status" value="1"/>
</dbReference>
<evidence type="ECO:0008006" key="3">
    <source>
        <dbReference type="Google" id="ProtNLM"/>
    </source>
</evidence>
<sequence length="234" mass="24604">MSRNVGRGVFGPALVAWTDASALDLQPMEVLSPLGEEQLDRYRALSDIHARRFVTGRWLLAELVPELADAADLTLTTICERCGASHGRPRLTRAPVAVSVSYAGRVVAVAAVRTADASAVGVDIEPEPVAGRHRRLHDLEPLFAPAEPPDIEGWTLLEAAVKADGRGLTIDPAAVRIGDAGTGESPESRAVRIPGRGDVIDAAVIAGPRGFILSAAIAPARAASWAGQHRRAPS</sequence>